<dbReference type="KEGG" id="hadh:FRZ61_31810"/>
<protein>
    <submittedName>
        <fullName evidence="1">Uncharacterized protein</fullName>
    </submittedName>
</protein>
<keyword evidence="2" id="KW-1185">Reference proteome</keyword>
<organism evidence="1 2">
    <name type="scientific">Hypericibacter adhaerens</name>
    <dbReference type="NCBI Taxonomy" id="2602016"/>
    <lineage>
        <taxon>Bacteria</taxon>
        <taxon>Pseudomonadati</taxon>
        <taxon>Pseudomonadota</taxon>
        <taxon>Alphaproteobacteria</taxon>
        <taxon>Rhodospirillales</taxon>
        <taxon>Dongiaceae</taxon>
        <taxon>Hypericibacter</taxon>
    </lineage>
</organism>
<evidence type="ECO:0000313" key="1">
    <source>
        <dbReference type="EMBL" id="QEX23245.1"/>
    </source>
</evidence>
<accession>A0A5J6N2N7</accession>
<reference evidence="1 2" key="1">
    <citation type="submission" date="2019-08" db="EMBL/GenBank/DDBJ databases">
        <title>Hyperibacter terrae gen. nov., sp. nov. and Hyperibacter viscosus sp. nov., two new members in the family Rhodospirillaceae isolated from the rhizosphere of Hypericum perforatum.</title>
        <authorList>
            <person name="Noviana Z."/>
        </authorList>
    </citation>
    <scope>NUCLEOTIDE SEQUENCE [LARGE SCALE GENOMIC DNA]</scope>
    <source>
        <strain evidence="1 2">R5959</strain>
    </source>
</reference>
<name>A0A5J6N2N7_9PROT</name>
<proteinExistence type="predicted"/>
<sequence length="183" mass="20454">MLLARAAPDVKGYVLEQIDLLADRTVHHYGAMPHPAAIEALAQLFRESGSWGMPAQTRAAELLLPYALRHRNAQVSPLIIAAFPIAYAELAKGTSTPNLLSIFLFYDWDRCRTAREALVDAFVESVWPPVDLLVTALNADIVSEVLGYLAHRYRGPQYIAAIKEDIPRLPLEIQARLTSFFER</sequence>
<dbReference type="Proteomes" id="UP000325797">
    <property type="component" value="Chromosome"/>
</dbReference>
<dbReference type="AlphaFoldDB" id="A0A5J6N2N7"/>
<gene>
    <name evidence="1" type="ORF">FRZ61_31810</name>
</gene>
<evidence type="ECO:0000313" key="2">
    <source>
        <dbReference type="Proteomes" id="UP000325797"/>
    </source>
</evidence>
<dbReference type="EMBL" id="CP042582">
    <property type="protein sequence ID" value="QEX23245.1"/>
    <property type="molecule type" value="Genomic_DNA"/>
</dbReference>